<name>A0A7J0FQX8_9ERIC</name>
<organism evidence="2 3">
    <name type="scientific">Actinidia rufa</name>
    <dbReference type="NCBI Taxonomy" id="165716"/>
    <lineage>
        <taxon>Eukaryota</taxon>
        <taxon>Viridiplantae</taxon>
        <taxon>Streptophyta</taxon>
        <taxon>Embryophyta</taxon>
        <taxon>Tracheophyta</taxon>
        <taxon>Spermatophyta</taxon>
        <taxon>Magnoliopsida</taxon>
        <taxon>eudicotyledons</taxon>
        <taxon>Gunneridae</taxon>
        <taxon>Pentapetalae</taxon>
        <taxon>asterids</taxon>
        <taxon>Ericales</taxon>
        <taxon>Actinidiaceae</taxon>
        <taxon>Actinidia</taxon>
    </lineage>
</organism>
<accession>A0A7J0FQX8</accession>
<comment type="caution">
    <text evidence="2">The sequence shown here is derived from an EMBL/GenBank/DDBJ whole genome shotgun (WGS) entry which is preliminary data.</text>
</comment>
<dbReference type="OrthoDB" id="1928288at2759"/>
<evidence type="ECO:0000313" key="2">
    <source>
        <dbReference type="EMBL" id="GFZ00550.1"/>
    </source>
</evidence>
<dbReference type="EMBL" id="BJWL01000014">
    <property type="protein sequence ID" value="GFZ00550.1"/>
    <property type="molecule type" value="Genomic_DNA"/>
</dbReference>
<sequence length="442" mass="50612">MGNKLQYAMNPLIETTPNNDSFFVSTFNDRDCFQNKGLKAKDTTSTVLNRFEDSMDRFLRQHNIESMKKTMLMHEDIFKHQVRELHRLYSVQKTLMNETRSEFIKQESMMYWVPMSTTTHGSDSSNYCSNIILSRHQPTTSGYQIHVQSVAENNIPSSRERSNGSCYGDETVMRSMLLPEGSLLFDLERPATTIEEEDISSDVNAIEKNQAGTKKINKIAEDGYDPHVELTLSIGGGNFKGKKELKSLHPEFRVSSAIIKSEEEYYSSVVNSSIATLLDDDEQNKRPNWLFQAPSSCRERTEAWKRCGWISQDHGLEHGERWSDKGLSTCGCGHHGMRCKYLGTWISGCNYLDEGEMSCEFSAVEGELIWFPAWIAAALEVELPDLPEANSPFILLGFNEEEYRPSQQKRMERQPKWMAQTREMSSGKEKEKELVVEIRISP</sequence>
<dbReference type="AlphaFoldDB" id="A0A7J0FQX8"/>
<gene>
    <name evidence="2" type="ORF">Acr_14g0001850</name>
</gene>
<dbReference type="PANTHER" id="PTHR33167">
    <property type="entry name" value="TRANSCRIPTION FACTOR, PUTATIVE (DUF863)-RELATED"/>
    <property type="match status" value="1"/>
</dbReference>
<feature type="compositionally biased region" description="Basic and acidic residues" evidence="1">
    <location>
        <begin position="405"/>
        <end position="415"/>
    </location>
</feature>
<dbReference type="PANTHER" id="PTHR33167:SF33">
    <property type="entry name" value="MYB-CC TYPE TRANSCRIPTION FACTOR LHEQLE-CONTAINING DOMAIN-CONTAINING PROTEIN"/>
    <property type="match status" value="1"/>
</dbReference>
<feature type="region of interest" description="Disordered" evidence="1">
    <location>
        <begin position="405"/>
        <end position="430"/>
    </location>
</feature>
<reference evidence="2 3" key="1">
    <citation type="submission" date="2019-07" db="EMBL/GenBank/DDBJ databases">
        <title>De Novo Assembly of kiwifruit Actinidia rufa.</title>
        <authorList>
            <person name="Sugita-Konishi S."/>
            <person name="Sato K."/>
            <person name="Mori E."/>
            <person name="Abe Y."/>
            <person name="Kisaki G."/>
            <person name="Hamano K."/>
            <person name="Suezawa K."/>
            <person name="Otani M."/>
            <person name="Fukuda T."/>
            <person name="Manabe T."/>
            <person name="Gomi K."/>
            <person name="Tabuchi M."/>
            <person name="Akimitsu K."/>
            <person name="Kataoka I."/>
        </authorList>
    </citation>
    <scope>NUCLEOTIDE SEQUENCE [LARGE SCALE GENOMIC DNA]</scope>
    <source>
        <strain evidence="3">cv. Fuchu</strain>
    </source>
</reference>
<keyword evidence="3" id="KW-1185">Reference proteome</keyword>
<proteinExistence type="predicted"/>
<evidence type="ECO:0000256" key="1">
    <source>
        <dbReference type="SAM" id="MobiDB-lite"/>
    </source>
</evidence>
<protein>
    <submittedName>
        <fullName evidence="2">Uncharacterized protein</fullName>
    </submittedName>
</protein>
<dbReference type="Proteomes" id="UP000585474">
    <property type="component" value="Unassembled WGS sequence"/>
</dbReference>
<evidence type="ECO:0000313" key="3">
    <source>
        <dbReference type="Proteomes" id="UP000585474"/>
    </source>
</evidence>